<evidence type="ECO:0000256" key="1">
    <source>
        <dbReference type="SAM" id="Coils"/>
    </source>
</evidence>
<protein>
    <submittedName>
        <fullName evidence="3">Uncharacterized protein</fullName>
    </submittedName>
</protein>
<keyword evidence="1" id="KW-0175">Coiled coil</keyword>
<proteinExistence type="predicted"/>
<gene>
    <name evidence="3" type="ORF">H4Rhizo44651_000002</name>
</gene>
<keyword evidence="2" id="KW-0812">Transmembrane</keyword>
<accession>A0A514CYX8</accession>
<feature type="coiled-coil region" evidence="1">
    <location>
        <begin position="1"/>
        <end position="42"/>
    </location>
</feature>
<feature type="transmembrane region" description="Helical" evidence="2">
    <location>
        <begin position="76"/>
        <end position="95"/>
    </location>
</feature>
<keyword evidence="2" id="KW-1133">Transmembrane helix</keyword>
<evidence type="ECO:0000256" key="2">
    <source>
        <dbReference type="SAM" id="Phobius"/>
    </source>
</evidence>
<reference evidence="3" key="1">
    <citation type="submission" date="2019-05" db="EMBL/GenBank/DDBJ databases">
        <title>Metatranscriptomic reconstruction reveals RNA viruses with the potential to shape carbon cycling in soil.</title>
        <authorList>
            <person name="Starr E.P."/>
            <person name="Nuccio E."/>
            <person name="Pett-Ridge J."/>
            <person name="Banfield J.F."/>
            <person name="Firestone M.K."/>
        </authorList>
    </citation>
    <scope>NUCLEOTIDE SEQUENCE</scope>
    <source>
        <strain evidence="3">H4_Rhizo_44_scaffold_651</strain>
    </source>
</reference>
<sequence>MADLVKQLEREQAQEAVAAREAEEAQRKAAEEAALAQAAQLRREEIQEALRGVDVCWYDRPKVSTWDFLSAIVRHLASWSLLIAVVTIFVGLPSYDLVGLFVAVKGIAWWLTRGTAVSLAFAALFDLVEVHRGNSSRWWVVKHQYTFHAGAEGWAMPVPTADTRTDQSSVGEGKHHDPLLCWFNIRRYVYVGGFHWWPRTTRVLISGELLMQLLDGSNMRLSSTVETAGGRLEDVASRSQAVILDKKDPLGGKEYQIKSATATVAYGFWESMREHMKHVPFPRSPSRQ</sequence>
<evidence type="ECO:0000313" key="3">
    <source>
        <dbReference type="EMBL" id="QDH86572.1"/>
    </source>
</evidence>
<dbReference type="EMBL" id="MN032767">
    <property type="protein sequence ID" value="QDH86572.1"/>
    <property type="molecule type" value="Genomic_DNA"/>
</dbReference>
<name>A0A514CYX8_9VIRU</name>
<keyword evidence="2" id="KW-0472">Membrane</keyword>
<organism evidence="3">
    <name type="scientific">Riboviria sp</name>
    <dbReference type="NCBI Taxonomy" id="2585031"/>
    <lineage>
        <taxon>Viruses</taxon>
        <taxon>Riboviria</taxon>
    </lineage>
</organism>
<feature type="transmembrane region" description="Helical" evidence="2">
    <location>
        <begin position="107"/>
        <end position="128"/>
    </location>
</feature>